<evidence type="ECO:0000313" key="1">
    <source>
        <dbReference type="EMBL" id="OAT28768.1"/>
    </source>
</evidence>
<accession>A0ABX2W9Y5</accession>
<evidence type="ECO:0000313" key="2">
    <source>
        <dbReference type="Proteomes" id="UP000078407"/>
    </source>
</evidence>
<protein>
    <submittedName>
        <fullName evidence="1">Uncharacterized protein</fullName>
    </submittedName>
</protein>
<comment type="caution">
    <text evidence="1">The sequence shown here is derived from an EMBL/GenBank/DDBJ whole genome shotgun (WGS) entry which is preliminary data.</text>
</comment>
<gene>
    <name evidence="1" type="ORF">M976_01709</name>
</gene>
<proteinExistence type="predicted"/>
<reference evidence="1 2" key="1">
    <citation type="submission" date="2016-04" db="EMBL/GenBank/DDBJ databases">
        <title>ATOL: Assembling a taxonomically balanced genome-scale reconstruction of the evolutionary history of the Enterobacteriaceae.</title>
        <authorList>
            <person name="Plunkett G.III."/>
            <person name="Neeno-Eckwall E.C."/>
            <person name="Glasner J.D."/>
            <person name="Perna N.T."/>
        </authorList>
    </citation>
    <scope>NUCLEOTIDE SEQUENCE [LARGE SCALE GENOMIC DNA]</scope>
    <source>
        <strain evidence="1 2">ATCC 51602</strain>
    </source>
</reference>
<keyword evidence="2" id="KW-1185">Reference proteome</keyword>
<dbReference type="EMBL" id="LXEQ01000028">
    <property type="protein sequence ID" value="OAT28768.1"/>
    <property type="molecule type" value="Genomic_DNA"/>
</dbReference>
<dbReference type="RefSeq" id="WP_064543720.1">
    <property type="nucleotide sequence ID" value="NZ_LXEQ01000028.1"/>
</dbReference>
<name>A0ABX2W9Y5_9ENTR</name>
<sequence length="118" mass="13281">MTHSLNLACVRITLGDVHFYIPADQVQRCALVDYEADDVPRLSQWLGLPDEPEQGLHLHLWVPASGVAEGWYFWGELENVTLPASDIFPLPALMQHCCQLPALRALVKDESFSPLLSW</sequence>
<organism evidence="1 2">
    <name type="scientific">Buttiauxella ferragutiae ATCC 51602</name>
    <dbReference type="NCBI Taxonomy" id="1354252"/>
    <lineage>
        <taxon>Bacteria</taxon>
        <taxon>Pseudomonadati</taxon>
        <taxon>Pseudomonadota</taxon>
        <taxon>Gammaproteobacteria</taxon>
        <taxon>Enterobacterales</taxon>
        <taxon>Enterobacteriaceae</taxon>
        <taxon>Buttiauxella</taxon>
    </lineage>
</organism>
<dbReference type="Proteomes" id="UP000078407">
    <property type="component" value="Unassembled WGS sequence"/>
</dbReference>